<reference evidence="3" key="1">
    <citation type="submission" date="2020-10" db="EMBL/GenBank/DDBJ databases">
        <authorList>
            <person name="Gilroy R."/>
        </authorList>
    </citation>
    <scope>NUCLEOTIDE SEQUENCE</scope>
    <source>
        <strain evidence="3">10406</strain>
    </source>
</reference>
<organism evidence="3 4">
    <name type="scientific">Candidatus Limadaptatus stercoripullorum</name>
    <dbReference type="NCBI Taxonomy" id="2840846"/>
    <lineage>
        <taxon>Bacteria</taxon>
        <taxon>Bacillati</taxon>
        <taxon>Bacillota</taxon>
        <taxon>Clostridia</taxon>
        <taxon>Eubacteriales</taxon>
        <taxon>Candidatus Limadaptatus</taxon>
    </lineage>
</organism>
<feature type="region of interest" description="Disordered" evidence="2">
    <location>
        <begin position="454"/>
        <end position="514"/>
    </location>
</feature>
<sequence>MTDTNRIANELIGVMKAAGVNFDSGFAAAFSVGFQSERYGNVARDALDEIDRITRVGINLGYTGDMKKALRELTELIVDATREKRGGVTARDENKLRERLGEITGKLKLADMSRANAVKKFALKNIDDAIRSIPMYEKESPNMAESLARSRELLEEIREGVMALRDGSSEDALAKAEAIGEVISRWRDQASGGVLTVSEAERLGDASEIVREWAALCAPAKARTTVKPDDKRVAFGGESFDPTPHIEKLEMLKENIRAYKGRLDEQYSTEIYDKRIEELDGDISAADKEIKRILGECKNGRMSAVDAKTKCARLEEKKKKAKEKRALQERNRERQLNDRDRAEAVVEAVEEHIIQPLDNARITNMRLFRTITEGPSPALKAAMEKRGINTDPINFAAVMKLARGVIDNEGLVGIIVQIKNIMVESGVGDRIRDDFLSQLGAVFEMSEEALKKLEPAREEISPERETEEDKRKAAKEEEDALKWLEEQYGGADEEGEEEDTVEIRDRHGLSDGDL</sequence>
<feature type="compositionally biased region" description="Acidic residues" evidence="2">
    <location>
        <begin position="491"/>
        <end position="500"/>
    </location>
</feature>
<keyword evidence="1" id="KW-0175">Coiled coil</keyword>
<dbReference type="Proteomes" id="UP000886857">
    <property type="component" value="Unassembled WGS sequence"/>
</dbReference>
<dbReference type="EMBL" id="DVOE01000034">
    <property type="protein sequence ID" value="HIU98669.1"/>
    <property type="molecule type" value="Genomic_DNA"/>
</dbReference>
<feature type="coiled-coil region" evidence="1">
    <location>
        <begin position="249"/>
        <end position="352"/>
    </location>
</feature>
<gene>
    <name evidence="3" type="ORF">IAC73_02355</name>
</gene>
<proteinExistence type="predicted"/>
<reference evidence="3" key="2">
    <citation type="journal article" date="2021" name="PeerJ">
        <title>Extensive microbial diversity within the chicken gut microbiome revealed by metagenomics and culture.</title>
        <authorList>
            <person name="Gilroy R."/>
            <person name="Ravi A."/>
            <person name="Getino M."/>
            <person name="Pursley I."/>
            <person name="Horton D.L."/>
            <person name="Alikhan N.F."/>
            <person name="Baker D."/>
            <person name="Gharbi K."/>
            <person name="Hall N."/>
            <person name="Watson M."/>
            <person name="Adriaenssens E.M."/>
            <person name="Foster-Nyarko E."/>
            <person name="Jarju S."/>
            <person name="Secka A."/>
            <person name="Antonio M."/>
            <person name="Oren A."/>
            <person name="Chaudhuri R.R."/>
            <person name="La Ragione R."/>
            <person name="Hildebrand F."/>
            <person name="Pallen M.J."/>
        </authorList>
    </citation>
    <scope>NUCLEOTIDE SEQUENCE</scope>
    <source>
        <strain evidence="3">10406</strain>
    </source>
</reference>
<evidence type="ECO:0000256" key="1">
    <source>
        <dbReference type="SAM" id="Coils"/>
    </source>
</evidence>
<feature type="compositionally biased region" description="Basic and acidic residues" evidence="2">
    <location>
        <begin position="501"/>
        <end position="514"/>
    </location>
</feature>
<comment type="caution">
    <text evidence="3">The sequence shown here is derived from an EMBL/GenBank/DDBJ whole genome shotgun (WGS) entry which is preliminary data.</text>
</comment>
<evidence type="ECO:0000256" key="2">
    <source>
        <dbReference type="SAM" id="MobiDB-lite"/>
    </source>
</evidence>
<evidence type="ECO:0000313" key="3">
    <source>
        <dbReference type="EMBL" id="HIU98669.1"/>
    </source>
</evidence>
<evidence type="ECO:0000313" key="4">
    <source>
        <dbReference type="Proteomes" id="UP000886857"/>
    </source>
</evidence>
<feature type="compositionally biased region" description="Basic and acidic residues" evidence="2">
    <location>
        <begin position="454"/>
        <end position="485"/>
    </location>
</feature>
<dbReference type="AlphaFoldDB" id="A0A9D1N9E3"/>
<accession>A0A9D1N9E3</accession>
<protein>
    <submittedName>
        <fullName evidence="3">Uncharacterized protein</fullName>
    </submittedName>
</protein>
<name>A0A9D1N9E3_9FIRM</name>